<evidence type="ECO:0000313" key="4">
    <source>
        <dbReference type="Proteomes" id="UP000177080"/>
    </source>
</evidence>
<dbReference type="PANTHER" id="PTHR36851:SF1">
    <property type="entry name" value="GLYCO_TRANS_2-LIKE DOMAIN-CONTAINING PROTEIN"/>
    <property type="match status" value="1"/>
</dbReference>
<dbReference type="AlphaFoldDB" id="A0A1F4ZAZ2"/>
<feature type="transmembrane region" description="Helical" evidence="1">
    <location>
        <begin position="375"/>
        <end position="394"/>
    </location>
</feature>
<keyword evidence="1" id="KW-0472">Membrane</keyword>
<dbReference type="STRING" id="1797259.A2989_00905"/>
<dbReference type="InterPro" id="IPR029044">
    <property type="entry name" value="Nucleotide-diphossugar_trans"/>
</dbReference>
<keyword evidence="1" id="KW-1133">Transmembrane helix</keyword>
<evidence type="ECO:0000256" key="1">
    <source>
        <dbReference type="SAM" id="Phobius"/>
    </source>
</evidence>
<sequence>MTRRQRRFLEILPGFVSWNVILFLIWGGYFIPVVTAYFILAFDVYWVYKSLTVTVAAILSHFKMQAAEHLDWMREVRGFGDWEKVRHVVIVLVANEPPETYSRTLEALSKQMFPLKQVAVVMATEERFPQAALQCEAWRERMGKLFGAYLVTVHPANILGEIKGKSSNEAWGAKEAKRILVDEMKWDMEFMTATSNDSDAILHTQYLACLAFKFLDDPNRYEKFWQPAIVFYNNIWRLPAVTRVVNTLGTLFQIAVLMRKDKLISFSNYSLSFRLLVEVGYWDTDVIPEDYRIFFKAFFAKEGRVEVEPIFLPSSADAAESTSTWKTFLNDYQQKKRWAWGVSDIPTFVEMYTKYRGGWEFNKILRLWRVFEDHLLWPVNWFVITAGITIVSLINPEFTRTTLGYSLPKLSSAILSVTVLFLIILLIIDMRRRPPRPEHMPKWRAWLTPLEFVLMPVVGFFFNALPGLDAHTRLMLGKYLEYKITEKVK</sequence>
<name>A0A1F4ZAZ2_9BACT</name>
<feature type="domain" description="Glycosyltransferase 2-like" evidence="2">
    <location>
        <begin position="197"/>
        <end position="422"/>
    </location>
</feature>
<dbReference type="PANTHER" id="PTHR36851">
    <property type="entry name" value="UNNAMED PRODUCT"/>
    <property type="match status" value="1"/>
</dbReference>
<dbReference type="InterPro" id="IPR001173">
    <property type="entry name" value="Glyco_trans_2-like"/>
</dbReference>
<evidence type="ECO:0000259" key="2">
    <source>
        <dbReference type="Pfam" id="PF13632"/>
    </source>
</evidence>
<feature type="transmembrane region" description="Helical" evidence="1">
    <location>
        <begin position="449"/>
        <end position="468"/>
    </location>
</feature>
<organism evidence="3 4">
    <name type="scientific">Candidatus Amesbacteria bacterium RIFCSPLOWO2_01_FULL_48_25</name>
    <dbReference type="NCBI Taxonomy" id="1797259"/>
    <lineage>
        <taxon>Bacteria</taxon>
        <taxon>Candidatus Amesiibacteriota</taxon>
    </lineage>
</organism>
<dbReference type="Pfam" id="PF13632">
    <property type="entry name" value="Glyco_trans_2_3"/>
    <property type="match status" value="1"/>
</dbReference>
<feature type="transmembrane region" description="Helical" evidence="1">
    <location>
        <begin position="20"/>
        <end position="40"/>
    </location>
</feature>
<dbReference type="Proteomes" id="UP000177080">
    <property type="component" value="Unassembled WGS sequence"/>
</dbReference>
<feature type="transmembrane region" description="Helical" evidence="1">
    <location>
        <begin position="406"/>
        <end position="428"/>
    </location>
</feature>
<protein>
    <recommendedName>
        <fullName evidence="2">Glycosyltransferase 2-like domain-containing protein</fullName>
    </recommendedName>
</protein>
<keyword evidence="1" id="KW-0812">Transmembrane</keyword>
<accession>A0A1F4ZAZ2</accession>
<evidence type="ECO:0000313" key="3">
    <source>
        <dbReference type="EMBL" id="OGD03375.1"/>
    </source>
</evidence>
<gene>
    <name evidence="3" type="ORF">A2989_00905</name>
</gene>
<reference evidence="3 4" key="1">
    <citation type="journal article" date="2016" name="Nat. Commun.">
        <title>Thousands of microbial genomes shed light on interconnected biogeochemical processes in an aquifer system.</title>
        <authorList>
            <person name="Anantharaman K."/>
            <person name="Brown C.T."/>
            <person name="Hug L.A."/>
            <person name="Sharon I."/>
            <person name="Castelle C.J."/>
            <person name="Probst A.J."/>
            <person name="Thomas B.C."/>
            <person name="Singh A."/>
            <person name="Wilkins M.J."/>
            <person name="Karaoz U."/>
            <person name="Brodie E.L."/>
            <person name="Williams K.H."/>
            <person name="Hubbard S.S."/>
            <person name="Banfield J.F."/>
        </authorList>
    </citation>
    <scope>NUCLEOTIDE SEQUENCE [LARGE SCALE GENOMIC DNA]</scope>
</reference>
<proteinExistence type="predicted"/>
<dbReference type="EMBL" id="MEXN01000007">
    <property type="protein sequence ID" value="OGD03375.1"/>
    <property type="molecule type" value="Genomic_DNA"/>
</dbReference>
<dbReference type="Gene3D" id="3.90.550.10">
    <property type="entry name" value="Spore Coat Polysaccharide Biosynthesis Protein SpsA, Chain A"/>
    <property type="match status" value="1"/>
</dbReference>
<comment type="caution">
    <text evidence="3">The sequence shown here is derived from an EMBL/GenBank/DDBJ whole genome shotgun (WGS) entry which is preliminary data.</text>
</comment>